<dbReference type="Proteomes" id="UP000037035">
    <property type="component" value="Unassembled WGS sequence"/>
</dbReference>
<gene>
    <name evidence="2" type="ORF">VP01_2701g4</name>
</gene>
<feature type="compositionally biased region" description="Polar residues" evidence="1">
    <location>
        <begin position="283"/>
        <end position="301"/>
    </location>
</feature>
<feature type="compositionally biased region" description="Low complexity" evidence="1">
    <location>
        <begin position="90"/>
        <end position="101"/>
    </location>
</feature>
<evidence type="ECO:0000313" key="2">
    <source>
        <dbReference type="EMBL" id="KNZ55352.1"/>
    </source>
</evidence>
<organism evidence="2 3">
    <name type="scientific">Puccinia sorghi</name>
    <dbReference type="NCBI Taxonomy" id="27349"/>
    <lineage>
        <taxon>Eukaryota</taxon>
        <taxon>Fungi</taxon>
        <taxon>Dikarya</taxon>
        <taxon>Basidiomycota</taxon>
        <taxon>Pucciniomycotina</taxon>
        <taxon>Pucciniomycetes</taxon>
        <taxon>Pucciniales</taxon>
        <taxon>Pucciniaceae</taxon>
        <taxon>Puccinia</taxon>
    </lineage>
</organism>
<feature type="region of interest" description="Disordered" evidence="1">
    <location>
        <begin position="73"/>
        <end position="117"/>
    </location>
</feature>
<dbReference type="AlphaFoldDB" id="A0A0L6V4B8"/>
<dbReference type="VEuPathDB" id="FungiDB:VP01_2701g4"/>
<keyword evidence="3" id="KW-1185">Reference proteome</keyword>
<dbReference type="OrthoDB" id="2502966at2759"/>
<sequence length="481" mass="54849">MALSLSLRTRLESPRIPLRLPKLNTLTLSPLIHPHSPISLPESDHDRIKWLNRFTPRWNESKRERMARFKLRAQQMRTRRAHWKPPPQDPTQTRQQQPRQQVESGKKGKREDGPGAYLTPNRILHPYWVSKKPGISVWLLCHQDILKHRKKLRPLYRYTQEPKFSPHLADQVSSQLARRITQECVVLKHSLGSPAPRTPTSLDDLTAKCKPGDLPRIYDYPISSSVPALVSYLESLMKVSPKSIEANDPAQVGYVHVPDPSASLGAILVKSTSLFRRLEQLQPPANDTSSEPTLAQASATKSPDDEAQDRLMFSLSLSDGPVPVWDMQRLLALMAKQPPRQTWVGSLVTAALDQDSTAASSQMSLAEMLELQMDEALRFSGRPSSGSEAAYLIPLTEPSYPLILALRRATWWVGQGFDVRHFAQIDTMVSEAQDRKKDREDMWLAWVRRRNLVEGKIKRKGQLWVPFQPRSGPRRTLWRRV</sequence>
<evidence type="ECO:0000313" key="3">
    <source>
        <dbReference type="Proteomes" id="UP000037035"/>
    </source>
</evidence>
<comment type="caution">
    <text evidence="2">The sequence shown here is derived from an EMBL/GenBank/DDBJ whole genome shotgun (WGS) entry which is preliminary data.</text>
</comment>
<protein>
    <submittedName>
        <fullName evidence="2">Uncharacterized protein</fullName>
    </submittedName>
</protein>
<name>A0A0L6V4B8_9BASI</name>
<reference evidence="2 3" key="1">
    <citation type="submission" date="2015-08" db="EMBL/GenBank/DDBJ databases">
        <title>Next Generation Sequencing and Analysis of the Genome of Puccinia sorghi L Schw, the Causal Agent of Maize Common Rust.</title>
        <authorList>
            <person name="Rochi L."/>
            <person name="Burguener G."/>
            <person name="Darino M."/>
            <person name="Turjanski A."/>
            <person name="Kreff E."/>
            <person name="Dieguez M.J."/>
            <person name="Sacco F."/>
        </authorList>
    </citation>
    <scope>NUCLEOTIDE SEQUENCE [LARGE SCALE GENOMIC DNA]</scope>
    <source>
        <strain evidence="2 3">RO10H11247</strain>
    </source>
</reference>
<proteinExistence type="predicted"/>
<feature type="compositionally biased region" description="Basic and acidic residues" evidence="1">
    <location>
        <begin position="104"/>
        <end position="113"/>
    </location>
</feature>
<accession>A0A0L6V4B8</accession>
<feature type="region of interest" description="Disordered" evidence="1">
    <location>
        <begin position="282"/>
        <end position="306"/>
    </location>
</feature>
<evidence type="ECO:0000256" key="1">
    <source>
        <dbReference type="SAM" id="MobiDB-lite"/>
    </source>
</evidence>
<dbReference type="STRING" id="27349.A0A0L6V4B8"/>
<dbReference type="EMBL" id="LAVV01007615">
    <property type="protein sequence ID" value="KNZ55352.1"/>
    <property type="molecule type" value="Genomic_DNA"/>
</dbReference>